<accession>A0A392NLI8</accession>
<dbReference type="Proteomes" id="UP000265520">
    <property type="component" value="Unassembled WGS sequence"/>
</dbReference>
<comment type="caution">
    <text evidence="1">The sequence shown here is derived from an EMBL/GenBank/DDBJ whole genome shotgun (WGS) entry which is preliminary data.</text>
</comment>
<evidence type="ECO:0000313" key="2">
    <source>
        <dbReference type="Proteomes" id="UP000265520"/>
    </source>
</evidence>
<protein>
    <submittedName>
        <fullName evidence="1">Uncharacterized protein</fullName>
    </submittedName>
</protein>
<sequence length="72" mass="7378">MVNMPVHQPSSGKAGWVLQPAHLSWPAPLKVSGSIPPGANFGELVYTELKTLALNGAPHVGGRIGTLGLVGP</sequence>
<keyword evidence="2" id="KW-1185">Reference proteome</keyword>
<name>A0A392NLI8_9FABA</name>
<evidence type="ECO:0000313" key="1">
    <source>
        <dbReference type="EMBL" id="MCI00090.1"/>
    </source>
</evidence>
<dbReference type="AlphaFoldDB" id="A0A392NLI8"/>
<dbReference type="EMBL" id="LXQA010042178">
    <property type="protein sequence ID" value="MCI00090.1"/>
    <property type="molecule type" value="Genomic_DNA"/>
</dbReference>
<reference evidence="1 2" key="1">
    <citation type="journal article" date="2018" name="Front. Plant Sci.">
        <title>Red Clover (Trifolium pratense) and Zigzag Clover (T. medium) - A Picture of Genomic Similarities and Differences.</title>
        <authorList>
            <person name="Dluhosova J."/>
            <person name="Istvanek J."/>
            <person name="Nedelnik J."/>
            <person name="Repkova J."/>
        </authorList>
    </citation>
    <scope>NUCLEOTIDE SEQUENCE [LARGE SCALE GENOMIC DNA]</scope>
    <source>
        <strain evidence="2">cv. 10/8</strain>
        <tissue evidence="1">Leaf</tissue>
    </source>
</reference>
<proteinExistence type="predicted"/>
<organism evidence="1 2">
    <name type="scientific">Trifolium medium</name>
    <dbReference type="NCBI Taxonomy" id="97028"/>
    <lineage>
        <taxon>Eukaryota</taxon>
        <taxon>Viridiplantae</taxon>
        <taxon>Streptophyta</taxon>
        <taxon>Embryophyta</taxon>
        <taxon>Tracheophyta</taxon>
        <taxon>Spermatophyta</taxon>
        <taxon>Magnoliopsida</taxon>
        <taxon>eudicotyledons</taxon>
        <taxon>Gunneridae</taxon>
        <taxon>Pentapetalae</taxon>
        <taxon>rosids</taxon>
        <taxon>fabids</taxon>
        <taxon>Fabales</taxon>
        <taxon>Fabaceae</taxon>
        <taxon>Papilionoideae</taxon>
        <taxon>50 kb inversion clade</taxon>
        <taxon>NPAAA clade</taxon>
        <taxon>Hologalegina</taxon>
        <taxon>IRL clade</taxon>
        <taxon>Trifolieae</taxon>
        <taxon>Trifolium</taxon>
    </lineage>
</organism>